<keyword evidence="1" id="KW-0378">Hydrolase</keyword>
<dbReference type="Proteomes" id="UP000004471">
    <property type="component" value="Unassembled WGS sequence"/>
</dbReference>
<dbReference type="GO" id="GO:0016787">
    <property type="term" value="F:hydrolase activity"/>
    <property type="evidence" value="ECO:0007669"/>
    <property type="project" value="UniProtKB-KW"/>
</dbReference>
<feature type="non-terminal residue" evidence="1">
    <location>
        <position position="1"/>
    </location>
</feature>
<feature type="non-terminal residue" evidence="1">
    <location>
        <position position="35"/>
    </location>
</feature>
<name>F3G0R9_PSESX</name>
<reference evidence="1 2" key="1">
    <citation type="journal article" date="2011" name="PLoS Pathog.">
        <title>Dynamic evolution of pathogenicity revealed by sequencing and comparative genomics of 19 Pseudomonas syringae isolates.</title>
        <authorList>
            <person name="Baltrus D.A."/>
            <person name="Nishimura M.T."/>
            <person name="Romanchuk A."/>
            <person name="Chang J.H."/>
            <person name="Mukhtar M.S."/>
            <person name="Cherkis K."/>
            <person name="Roach J."/>
            <person name="Grant S.R."/>
            <person name="Jones C.D."/>
            <person name="Dangl J.L."/>
        </authorList>
    </citation>
    <scope>NUCLEOTIDE SEQUENCE [LARGE SCALE GENOMIC DNA]</scope>
    <source>
        <strain evidence="2">M301072PT</strain>
    </source>
</reference>
<dbReference type="AlphaFoldDB" id="F3G0R9"/>
<accession>F3G0R9</accession>
<dbReference type="EMBL" id="AEAH01004386">
    <property type="protein sequence ID" value="EGH36061.1"/>
    <property type="molecule type" value="Genomic_DNA"/>
</dbReference>
<evidence type="ECO:0000313" key="1">
    <source>
        <dbReference type="EMBL" id="EGH36061.1"/>
    </source>
</evidence>
<comment type="caution">
    <text evidence="1">The sequence shown here is derived from an EMBL/GenBank/DDBJ whole genome shotgun (WGS) entry which is preliminary data.</text>
</comment>
<sequence length="35" mass="3974">RQRAIKTEQIDYKSADGTKLVGYYAYDDAVKGPRP</sequence>
<organism evidence="1 2">
    <name type="scientific">Pseudomonas syringae pv. japonica str. M301072</name>
    <dbReference type="NCBI Taxonomy" id="629262"/>
    <lineage>
        <taxon>Bacteria</taxon>
        <taxon>Pseudomonadati</taxon>
        <taxon>Pseudomonadota</taxon>
        <taxon>Gammaproteobacteria</taxon>
        <taxon>Pseudomonadales</taxon>
        <taxon>Pseudomonadaceae</taxon>
        <taxon>Pseudomonas</taxon>
        <taxon>Pseudomonas syringae</taxon>
    </lineage>
</organism>
<proteinExistence type="predicted"/>
<evidence type="ECO:0000313" key="2">
    <source>
        <dbReference type="Proteomes" id="UP000004471"/>
    </source>
</evidence>
<gene>
    <name evidence="1" type="ORF">PSYJA_46191</name>
</gene>
<protein>
    <submittedName>
        <fullName evidence="1">Dienelactone hydrolase</fullName>
    </submittedName>
</protein>